<gene>
    <name evidence="1" type="ORF">T11_1366</name>
</gene>
<protein>
    <submittedName>
        <fullName evidence="1">Uncharacterized protein</fullName>
    </submittedName>
</protein>
<proteinExistence type="predicted"/>
<sequence length="85" mass="9338">MANDKGTFNPIVMIEKKLMTRACVKGLQFLELKLKLVGSKTASCLPEFNIKAVTSTVRTIGGKYALTDSTAVLLEECLTECWIIV</sequence>
<evidence type="ECO:0000313" key="2">
    <source>
        <dbReference type="Proteomes" id="UP000055024"/>
    </source>
</evidence>
<organism evidence="1 2">
    <name type="scientific">Trichinella zimbabwensis</name>
    <dbReference type="NCBI Taxonomy" id="268475"/>
    <lineage>
        <taxon>Eukaryota</taxon>
        <taxon>Metazoa</taxon>
        <taxon>Ecdysozoa</taxon>
        <taxon>Nematoda</taxon>
        <taxon>Enoplea</taxon>
        <taxon>Dorylaimia</taxon>
        <taxon>Trichinellida</taxon>
        <taxon>Trichinellidae</taxon>
        <taxon>Trichinella</taxon>
    </lineage>
</organism>
<dbReference type="EMBL" id="JYDP01000001">
    <property type="protein sequence ID" value="KRZ19304.1"/>
    <property type="molecule type" value="Genomic_DNA"/>
</dbReference>
<dbReference type="Proteomes" id="UP000055024">
    <property type="component" value="Unassembled WGS sequence"/>
</dbReference>
<dbReference type="AlphaFoldDB" id="A0A0V1I8Z1"/>
<comment type="caution">
    <text evidence="1">The sequence shown here is derived from an EMBL/GenBank/DDBJ whole genome shotgun (WGS) entry which is preliminary data.</text>
</comment>
<keyword evidence="2" id="KW-1185">Reference proteome</keyword>
<name>A0A0V1I8Z1_9BILA</name>
<reference evidence="1 2" key="1">
    <citation type="submission" date="2015-01" db="EMBL/GenBank/DDBJ databases">
        <title>Evolution of Trichinella species and genotypes.</title>
        <authorList>
            <person name="Korhonen P.K."/>
            <person name="Edoardo P."/>
            <person name="Giuseppe L.R."/>
            <person name="Gasser R.B."/>
        </authorList>
    </citation>
    <scope>NUCLEOTIDE SEQUENCE [LARGE SCALE GENOMIC DNA]</scope>
    <source>
        <strain evidence="1">ISS1029</strain>
    </source>
</reference>
<accession>A0A0V1I8Z1</accession>
<evidence type="ECO:0000313" key="1">
    <source>
        <dbReference type="EMBL" id="KRZ19304.1"/>
    </source>
</evidence>